<feature type="domain" description="F-box" evidence="2">
    <location>
        <begin position="447"/>
        <end position="475"/>
    </location>
</feature>
<dbReference type="PANTHER" id="PTHR13318:SF190">
    <property type="entry name" value="PARTNER OF PAIRED, ISOFORM B"/>
    <property type="match status" value="1"/>
</dbReference>
<dbReference type="InParanoid" id="A0A369K7C1"/>
<dbReference type="InterPro" id="IPR036047">
    <property type="entry name" value="F-box-like_dom_sf"/>
</dbReference>
<comment type="caution">
    <text evidence="3">The sequence shown here is derived from an EMBL/GenBank/DDBJ whole genome shotgun (WGS) entry which is preliminary data.</text>
</comment>
<gene>
    <name evidence="3" type="primary">FBXL2_1</name>
    <name evidence="3" type="ORF">Hypma_016009</name>
</gene>
<dbReference type="InterPro" id="IPR032675">
    <property type="entry name" value="LRR_dom_sf"/>
</dbReference>
<dbReference type="SMART" id="SM00367">
    <property type="entry name" value="LRR_CC"/>
    <property type="match status" value="7"/>
</dbReference>
<feature type="region of interest" description="Disordered" evidence="1">
    <location>
        <begin position="41"/>
        <end position="60"/>
    </location>
</feature>
<dbReference type="InterPro" id="IPR001810">
    <property type="entry name" value="F-box_dom"/>
</dbReference>
<keyword evidence="4" id="KW-1185">Reference proteome</keyword>
<dbReference type="Gene3D" id="3.80.10.10">
    <property type="entry name" value="Ribonuclease Inhibitor"/>
    <property type="match status" value="3"/>
</dbReference>
<dbReference type="STRING" id="39966.A0A369K7C1"/>
<dbReference type="GO" id="GO:0031146">
    <property type="term" value="P:SCF-dependent proteasomal ubiquitin-dependent protein catabolic process"/>
    <property type="evidence" value="ECO:0007669"/>
    <property type="project" value="TreeGrafter"/>
</dbReference>
<dbReference type="EMBL" id="LUEZ02000010">
    <property type="protein sequence ID" value="RDB29370.1"/>
    <property type="molecule type" value="Genomic_DNA"/>
</dbReference>
<dbReference type="Proteomes" id="UP000076154">
    <property type="component" value="Unassembled WGS sequence"/>
</dbReference>
<proteinExistence type="predicted"/>
<dbReference type="Pfam" id="PF12937">
    <property type="entry name" value="F-box-like"/>
    <property type="match status" value="1"/>
</dbReference>
<dbReference type="AlphaFoldDB" id="A0A369K7C1"/>
<sequence length="995" mass="109699">MSHTHDIDNEEHLFQFDTCENASLSNSTAFATSIMSSHDVTPTSEEHYEPEDGILDGRGKGKGVTKPMPIRIPVAAAHDLFDMTTSGSMVSSTSCNSHRSMILTPLTPSSLYHYSTSLNLSQRNIVSSITQGLEGSTVVASPSNDDSMWKGKEKELSPVLPPLTFSRTEFAYPQLSNPSPPPTLLSPGPSSYASSIGLPTTCTPTNVNQSETGTFETDPFYVREPSPAHIHESTTPILKRVPSRRRSLSALSEHSTRSLAARSMTRIKLKLRSSRTPGSLARKLLFRKPTEPEVVRPEFSTPRTFSVADAINSPDPWRTTLKVDELDSSIARLSNIRLQDTNAQVYNTFHYTATPLRHKGRSNSSPFPLSALDYIPVTSTDIFTPIPITVKNYFDDILPRELRLQVLAALVALHQVDHHRTVKECRWNVSKASSHRSKWVGKEKGFRELVRLSRVSKTWQALVFDGQLWTDLHLRSFPHMPESLLLRLTATGGPFTTTMDVAGHAHISSSTLLEITDNLCVTNGYDPAYTQLTAINLQGCSSLTTRSLHELLLRSRSLQKLCVKGLSAVTNATCKVLSACCPGLISLDMSRCLNMDAEGIRTMAFAANARGEYLQLKELRLCGLKYVNDAMMAALGQAAPYLEVLDLSYARQLHNSSLEAFVACGVEETGHDSVLATIVVTPGALGRELTDATKFRRRITRLRHLSMSFCLLLTDEACSNLAHSVPHLEFLEMAGIGADLKDEGLVRLLNTTPYIRRLDLEDALEITDSVLATLTPSISDKPPLANAAPEPGHALEQLNVSYASNITDDALLSLIRSCKRLKWLEADNTRIGGAVVKEFVQLCKARQMADAKVVVVDCRGVPESFVKELAPSTRPRMGRRVHEARKLYYLDARDGNVDELKVGQDECDEKRVVLKSFYSWQTVDAVKAAREKRRKGSSRRANNESSGSGSGLDLDGGLRRGMRWWSPGSGRRSPRSGRSSPLNIADLNSDGCRIM</sequence>
<accession>A0A369K7C1</accession>
<feature type="compositionally biased region" description="Low complexity" evidence="1">
    <location>
        <begin position="963"/>
        <end position="981"/>
    </location>
</feature>
<evidence type="ECO:0000313" key="4">
    <source>
        <dbReference type="Proteomes" id="UP000076154"/>
    </source>
</evidence>
<name>A0A369K7C1_HYPMA</name>
<organism evidence="3 4">
    <name type="scientific">Hypsizygus marmoreus</name>
    <name type="common">White beech mushroom</name>
    <name type="synonym">Agaricus marmoreus</name>
    <dbReference type="NCBI Taxonomy" id="39966"/>
    <lineage>
        <taxon>Eukaryota</taxon>
        <taxon>Fungi</taxon>
        <taxon>Dikarya</taxon>
        <taxon>Basidiomycota</taxon>
        <taxon>Agaricomycotina</taxon>
        <taxon>Agaricomycetes</taxon>
        <taxon>Agaricomycetidae</taxon>
        <taxon>Agaricales</taxon>
        <taxon>Tricholomatineae</taxon>
        <taxon>Lyophyllaceae</taxon>
        <taxon>Hypsizygus</taxon>
    </lineage>
</organism>
<dbReference type="OrthoDB" id="550575at2759"/>
<feature type="compositionally biased region" description="Low complexity" evidence="1">
    <location>
        <begin position="939"/>
        <end position="955"/>
    </location>
</feature>
<feature type="region of interest" description="Disordered" evidence="1">
    <location>
        <begin position="929"/>
        <end position="995"/>
    </location>
</feature>
<dbReference type="SUPFAM" id="SSF52047">
    <property type="entry name" value="RNI-like"/>
    <property type="match status" value="1"/>
</dbReference>
<dbReference type="GO" id="GO:0019005">
    <property type="term" value="C:SCF ubiquitin ligase complex"/>
    <property type="evidence" value="ECO:0007669"/>
    <property type="project" value="TreeGrafter"/>
</dbReference>
<evidence type="ECO:0000313" key="3">
    <source>
        <dbReference type="EMBL" id="RDB29370.1"/>
    </source>
</evidence>
<dbReference type="InterPro" id="IPR006553">
    <property type="entry name" value="Leu-rich_rpt_Cys-con_subtyp"/>
</dbReference>
<protein>
    <submittedName>
        <fullName evidence="3">F-box/LRR-repeat protein 2</fullName>
    </submittedName>
</protein>
<evidence type="ECO:0000256" key="1">
    <source>
        <dbReference type="SAM" id="MobiDB-lite"/>
    </source>
</evidence>
<reference evidence="3" key="1">
    <citation type="submission" date="2018-04" db="EMBL/GenBank/DDBJ databases">
        <title>Whole genome sequencing of Hypsizygus marmoreus.</title>
        <authorList>
            <person name="Choi I.-G."/>
            <person name="Min B."/>
            <person name="Kim J.-G."/>
            <person name="Kim S."/>
            <person name="Oh Y.-L."/>
            <person name="Kong W.-S."/>
            <person name="Park H."/>
            <person name="Jeong J."/>
            <person name="Song E.-S."/>
        </authorList>
    </citation>
    <scope>NUCLEOTIDE SEQUENCE [LARGE SCALE GENOMIC DNA]</scope>
    <source>
        <strain evidence="3">51987-8</strain>
    </source>
</reference>
<dbReference type="SUPFAM" id="SSF81383">
    <property type="entry name" value="F-box domain"/>
    <property type="match status" value="1"/>
</dbReference>
<evidence type="ECO:0000259" key="2">
    <source>
        <dbReference type="Pfam" id="PF12937"/>
    </source>
</evidence>
<dbReference type="PANTHER" id="PTHR13318">
    <property type="entry name" value="PARTNER OF PAIRED, ISOFORM B-RELATED"/>
    <property type="match status" value="1"/>
</dbReference>